<keyword evidence="1" id="KW-0472">Membrane</keyword>
<protein>
    <submittedName>
        <fullName evidence="2">Glucosyltransferase domain-containing protein</fullName>
    </submittedName>
</protein>
<organism evidence="2 3">
    <name type="scientific">Bacillus salitolerans</name>
    <dbReference type="NCBI Taxonomy" id="1437434"/>
    <lineage>
        <taxon>Bacteria</taxon>
        <taxon>Bacillati</taxon>
        <taxon>Bacillota</taxon>
        <taxon>Bacilli</taxon>
        <taxon>Bacillales</taxon>
        <taxon>Bacillaceae</taxon>
        <taxon>Bacillus</taxon>
    </lineage>
</organism>
<feature type="transmembrane region" description="Helical" evidence="1">
    <location>
        <begin position="151"/>
        <end position="184"/>
    </location>
</feature>
<keyword evidence="1" id="KW-0812">Transmembrane</keyword>
<reference evidence="3" key="1">
    <citation type="journal article" date="2019" name="Int. J. Syst. Evol. Microbiol.">
        <title>The Global Catalogue of Microorganisms (GCM) 10K type strain sequencing project: providing services to taxonomists for standard genome sequencing and annotation.</title>
        <authorList>
            <consortium name="The Broad Institute Genomics Platform"/>
            <consortium name="The Broad Institute Genome Sequencing Center for Infectious Disease"/>
            <person name="Wu L."/>
            <person name="Ma J."/>
        </authorList>
    </citation>
    <scope>NUCLEOTIDE SEQUENCE [LARGE SCALE GENOMIC DNA]</scope>
    <source>
        <strain evidence="3">CCUG 49339</strain>
    </source>
</reference>
<gene>
    <name evidence="2" type="ORF">ACFSCX_09645</name>
</gene>
<feature type="transmembrane region" description="Helical" evidence="1">
    <location>
        <begin position="75"/>
        <end position="94"/>
    </location>
</feature>
<dbReference type="InterPro" id="IPR025686">
    <property type="entry name" value="Glucos_trans_II"/>
</dbReference>
<proteinExistence type="predicted"/>
<feature type="transmembrane region" description="Helical" evidence="1">
    <location>
        <begin position="196"/>
        <end position="216"/>
    </location>
</feature>
<sequence>MPEELLKKWNERIKPEWRLAFIAALLIGFFTHMYVFTNMLPNHDGLINIYNTQRKFGSGRFFLGSFSGISSYFDLPWVIGSLSILYLSIMSVLLTELFELKKKLSIILTAGLIITFPTVAATFSYMFTADGYMAGNLLAVLAILVTKKYKLGFLAGAVILFVSVGIYQANLTLILTVISIWFIRELLFQTVSIKSFFLYLLRYVSMTVIGMGLYTLTFKAYQIWFGGTITDYQGLNEVGTTAGTYSDQFSKIKEASLEFFFRGFVTTNPIKLFELLNVGLLILVVLILLVVAIQKKIYVKPVHFLLLIFCIVSLPILSFSLYFVSPGVEYHMLMVMALSSFYLLPIILYDRLEVPTFGARLNSWGVVVFVSLTIFNFALIDNIAYFNMTLKYEKSYALVNRILDRVEQTEGYEDVEKLFVYGRVTMKTKNASERIPENIPTMTGAMGEIILAQPYHYQYMLANYFGKSLKLANEREQEAILNSEEFLEMPVWPANGSIKIVDHIAIIKLSE</sequence>
<feature type="transmembrane region" description="Helical" evidence="1">
    <location>
        <begin position="304"/>
        <end position="324"/>
    </location>
</feature>
<dbReference type="Pfam" id="PF14264">
    <property type="entry name" value="Glucos_trans_II"/>
    <property type="match status" value="1"/>
</dbReference>
<dbReference type="RefSeq" id="WP_377928004.1">
    <property type="nucleotide sequence ID" value="NZ_JBHUEM010000011.1"/>
</dbReference>
<feature type="transmembrane region" description="Helical" evidence="1">
    <location>
        <begin position="361"/>
        <end position="380"/>
    </location>
</feature>
<dbReference type="EMBL" id="JBHUEM010000011">
    <property type="protein sequence ID" value="MFD1736830.1"/>
    <property type="molecule type" value="Genomic_DNA"/>
</dbReference>
<feature type="transmembrane region" description="Helical" evidence="1">
    <location>
        <begin position="106"/>
        <end position="127"/>
    </location>
</feature>
<keyword evidence="3" id="KW-1185">Reference proteome</keyword>
<evidence type="ECO:0000256" key="1">
    <source>
        <dbReference type="SAM" id="Phobius"/>
    </source>
</evidence>
<evidence type="ECO:0000313" key="2">
    <source>
        <dbReference type="EMBL" id="MFD1736830.1"/>
    </source>
</evidence>
<dbReference type="Proteomes" id="UP001597214">
    <property type="component" value="Unassembled WGS sequence"/>
</dbReference>
<keyword evidence="1" id="KW-1133">Transmembrane helix</keyword>
<comment type="caution">
    <text evidence="2">The sequence shown here is derived from an EMBL/GenBank/DDBJ whole genome shotgun (WGS) entry which is preliminary data.</text>
</comment>
<feature type="transmembrane region" description="Helical" evidence="1">
    <location>
        <begin position="272"/>
        <end position="292"/>
    </location>
</feature>
<accession>A0ABW4LNU3</accession>
<feature type="transmembrane region" description="Helical" evidence="1">
    <location>
        <begin position="17"/>
        <end position="36"/>
    </location>
</feature>
<evidence type="ECO:0000313" key="3">
    <source>
        <dbReference type="Proteomes" id="UP001597214"/>
    </source>
</evidence>
<name>A0ABW4LNU3_9BACI</name>
<feature type="transmembrane region" description="Helical" evidence="1">
    <location>
        <begin position="330"/>
        <end position="349"/>
    </location>
</feature>